<dbReference type="Pfam" id="PF13145">
    <property type="entry name" value="Rotamase_2"/>
    <property type="match status" value="1"/>
</dbReference>
<dbReference type="AlphaFoldDB" id="A0A4P6V140"/>
<keyword evidence="14" id="KW-0697">Rotamase</keyword>
<feature type="transmembrane region" description="Helical" evidence="15">
    <location>
        <begin position="90"/>
        <end position="109"/>
    </location>
</feature>
<accession>A0A4P6V140</accession>
<dbReference type="Pfam" id="PF13624">
    <property type="entry name" value="SurA_N_3"/>
    <property type="match status" value="1"/>
</dbReference>
<dbReference type="Gene3D" id="3.10.50.40">
    <property type="match status" value="1"/>
</dbReference>
<evidence type="ECO:0000256" key="3">
    <source>
        <dbReference type="ARBA" id="ARBA00022475"/>
    </source>
</evidence>
<keyword evidence="6 15" id="KW-1133">Transmembrane helix</keyword>
<dbReference type="InterPro" id="IPR046357">
    <property type="entry name" value="PPIase_dom_sf"/>
</dbReference>
<comment type="similarity">
    <text evidence="11">Belongs to the PpiD chaperone family.</text>
</comment>
<comment type="subcellular location">
    <subcellularLocation>
        <location evidence="1">Cell inner membrane</location>
        <topology evidence="1">Single-pass type II membrane protein</topology>
        <orientation evidence="1">Periplasmic side</orientation>
    </subcellularLocation>
</comment>
<evidence type="ECO:0000256" key="13">
    <source>
        <dbReference type="ARBA" id="ARBA00042775"/>
    </source>
</evidence>
<keyword evidence="5 15" id="KW-0812">Transmembrane</keyword>
<dbReference type="EMBL" id="CP036532">
    <property type="protein sequence ID" value="QBK30825.1"/>
    <property type="molecule type" value="Genomic_DNA"/>
</dbReference>
<keyword evidence="3" id="KW-1003">Cell membrane</keyword>
<evidence type="ECO:0000256" key="2">
    <source>
        <dbReference type="ARBA" id="ARBA00018370"/>
    </source>
</evidence>
<evidence type="ECO:0000256" key="14">
    <source>
        <dbReference type="PROSITE-ProRule" id="PRU00278"/>
    </source>
</evidence>
<dbReference type="GO" id="GO:0005886">
    <property type="term" value="C:plasma membrane"/>
    <property type="evidence" value="ECO:0007669"/>
    <property type="project" value="UniProtKB-SubCell"/>
</dbReference>
<evidence type="ECO:0000313" key="17">
    <source>
        <dbReference type="EMBL" id="QBK30825.1"/>
    </source>
</evidence>
<organism evidence="17 18">
    <name type="scientific">Roseitalea porphyridii</name>
    <dbReference type="NCBI Taxonomy" id="1852022"/>
    <lineage>
        <taxon>Bacteria</taxon>
        <taxon>Pseudomonadati</taxon>
        <taxon>Pseudomonadota</taxon>
        <taxon>Alphaproteobacteria</taxon>
        <taxon>Hyphomicrobiales</taxon>
        <taxon>Ahrensiaceae</taxon>
        <taxon>Roseitalea</taxon>
    </lineage>
</organism>
<proteinExistence type="inferred from homology"/>
<evidence type="ECO:0000256" key="15">
    <source>
        <dbReference type="SAM" id="Phobius"/>
    </source>
</evidence>
<keyword evidence="14 17" id="KW-0413">Isomerase</keyword>
<dbReference type="SUPFAM" id="SSF109998">
    <property type="entry name" value="Triger factor/SurA peptide-binding domain-like"/>
    <property type="match status" value="1"/>
</dbReference>
<gene>
    <name evidence="17" type="ORF">E0E05_09585</name>
</gene>
<evidence type="ECO:0000256" key="10">
    <source>
        <dbReference type="ARBA" id="ARBA00031484"/>
    </source>
</evidence>
<keyword evidence="4" id="KW-0997">Cell inner membrane</keyword>
<protein>
    <recommendedName>
        <fullName evidence="2">Parvulin-like PPIase</fullName>
    </recommendedName>
    <alternativeName>
        <fullName evidence="9">Peptidyl-prolyl cis-trans isomerase plp</fullName>
    </alternativeName>
    <alternativeName>
        <fullName evidence="12">Periplasmic chaperone PpiD</fullName>
    </alternativeName>
    <alternativeName>
        <fullName evidence="13">Periplasmic folding chaperone</fullName>
    </alternativeName>
    <alternativeName>
        <fullName evidence="10">Rotamase plp</fullName>
    </alternativeName>
</protein>
<dbReference type="GO" id="GO:0003755">
    <property type="term" value="F:peptidyl-prolyl cis-trans isomerase activity"/>
    <property type="evidence" value="ECO:0007669"/>
    <property type="project" value="UniProtKB-KW"/>
</dbReference>
<keyword evidence="7 15" id="KW-0472">Membrane</keyword>
<evidence type="ECO:0000256" key="4">
    <source>
        <dbReference type="ARBA" id="ARBA00022519"/>
    </source>
</evidence>
<dbReference type="PANTHER" id="PTHR47529:SF1">
    <property type="entry name" value="PERIPLASMIC CHAPERONE PPID"/>
    <property type="match status" value="1"/>
</dbReference>
<keyword evidence="8" id="KW-0143">Chaperone</keyword>
<dbReference type="SUPFAM" id="SSF54534">
    <property type="entry name" value="FKBP-like"/>
    <property type="match status" value="1"/>
</dbReference>
<evidence type="ECO:0000256" key="1">
    <source>
        <dbReference type="ARBA" id="ARBA00004382"/>
    </source>
</evidence>
<dbReference type="InterPro" id="IPR027304">
    <property type="entry name" value="Trigger_fact/SurA_dom_sf"/>
</dbReference>
<dbReference type="KEGG" id="rpod:E0E05_09585"/>
<evidence type="ECO:0000313" key="18">
    <source>
        <dbReference type="Proteomes" id="UP000293719"/>
    </source>
</evidence>
<evidence type="ECO:0000256" key="12">
    <source>
        <dbReference type="ARBA" id="ARBA00040743"/>
    </source>
</evidence>
<dbReference type="InterPro" id="IPR052029">
    <property type="entry name" value="PpiD_chaperone"/>
</dbReference>
<evidence type="ECO:0000256" key="5">
    <source>
        <dbReference type="ARBA" id="ARBA00022692"/>
    </source>
</evidence>
<evidence type="ECO:0000256" key="6">
    <source>
        <dbReference type="ARBA" id="ARBA00022989"/>
    </source>
</evidence>
<evidence type="ECO:0000259" key="16">
    <source>
        <dbReference type="PROSITE" id="PS50198"/>
    </source>
</evidence>
<keyword evidence="18" id="KW-1185">Reference proteome</keyword>
<dbReference type="Proteomes" id="UP000293719">
    <property type="component" value="Chromosome"/>
</dbReference>
<evidence type="ECO:0000256" key="11">
    <source>
        <dbReference type="ARBA" id="ARBA00038408"/>
    </source>
</evidence>
<evidence type="ECO:0000256" key="7">
    <source>
        <dbReference type="ARBA" id="ARBA00023136"/>
    </source>
</evidence>
<dbReference type="PANTHER" id="PTHR47529">
    <property type="entry name" value="PEPTIDYL-PROLYL CIS-TRANS ISOMERASE D"/>
    <property type="match status" value="1"/>
</dbReference>
<name>A0A4P6V140_9HYPH</name>
<evidence type="ECO:0000256" key="8">
    <source>
        <dbReference type="ARBA" id="ARBA00023186"/>
    </source>
</evidence>
<reference evidence="17 18" key="1">
    <citation type="journal article" date="2017" name="Int. J. Syst. Evol. Microbiol.">
        <title>Roseitalea porphyridii gen. nov., sp. nov., isolated from a red alga, and reclassification of Hoeflea suaedae Chung et al. 2013 as Pseudohoeflea suaedae gen. nov., comb. nov.</title>
        <authorList>
            <person name="Hyeon J.W."/>
            <person name="Jeong S.E."/>
            <person name="Baek K."/>
            <person name="Jeon C.O."/>
        </authorList>
    </citation>
    <scope>NUCLEOTIDE SEQUENCE [LARGE SCALE GENOMIC DNA]</scope>
    <source>
        <strain evidence="17 18">MA7-20</strain>
    </source>
</reference>
<feature type="domain" description="PpiC" evidence="16">
    <location>
        <begin position="300"/>
        <end position="427"/>
    </location>
</feature>
<dbReference type="InterPro" id="IPR000297">
    <property type="entry name" value="PPIase_PpiC"/>
</dbReference>
<dbReference type="PROSITE" id="PS50198">
    <property type="entry name" value="PPIC_PPIASE_2"/>
    <property type="match status" value="1"/>
</dbReference>
<evidence type="ECO:0000256" key="9">
    <source>
        <dbReference type="ARBA" id="ARBA00030642"/>
    </source>
</evidence>
<sequence>MRLSSGRSAPVPCIFQLPAISGRMGSAMMSRSPDGLACLLAGLPRVRKSRRDDRARCAACIGGIGFIRRAFETNGPFFMLGTLRDAAKTWVAKLLLLLLILSFAVWGISDQILGGGGGNVVMEAGESTISAQQYRLAYERTVRANSEQFGTRLTREQARMLGIEDAVRARMVGTVVLDEQARAMGLGLSEDRLAEVISEDFGGNLSGDQIRMVLGDIGMQPADYVRDREKEAVRQQIVEAAADGVVMPATFLDALHRYQGQTRDVSFVEIDASAIEPPGEPSEAELSAFFEENVDDYRAPEYRTIRYVLLTPDQIANPATIDMETVRDEYETNRARYAQAETRTIQQLVFSDRDAAEAARQRILAGQSFEDAVAETGRTMADATLGTFERDEVPDPAVAEAAFGLREGAVSEVVDGTFGPLLVRVTEITPEQTQPFDEVAETIRRELAQLEARDILPDLHDGYEDARAGGATMAEAASSQQLEAVTLPPVDARGRGKDGEPLGGLPEAEALLENAFEVEIDEESRPLNAGREGYLWYEVTDIEPERARTLDEVRDEVVADWQAEQRDQALDAAAEEVAQAIRDGAEPATIADEQGYRADVKYGLARTGQDADFGAPGLAAVFGVGPNAVDITEGATGNRRLVFRIDAITDPVGGAESLADGLREQMGRSLGDDLLNQMVNRMQQEFPVTLYPTALERALDAGA</sequence>